<organism evidence="2 3">
    <name type="scientific">Plasmodium vivax India VII</name>
    <dbReference type="NCBI Taxonomy" id="1077284"/>
    <lineage>
        <taxon>Eukaryota</taxon>
        <taxon>Sar</taxon>
        <taxon>Alveolata</taxon>
        <taxon>Apicomplexa</taxon>
        <taxon>Aconoidasida</taxon>
        <taxon>Haemosporida</taxon>
        <taxon>Plasmodiidae</taxon>
        <taxon>Plasmodium</taxon>
        <taxon>Plasmodium (Plasmodium)</taxon>
    </lineage>
</organism>
<reference evidence="2 3" key="1">
    <citation type="submission" date="2011-08" db="EMBL/GenBank/DDBJ databases">
        <title>The Genome Sequence of Plasmodium vivax India VII.</title>
        <authorList>
            <consortium name="The Broad Institute Genome Sequencing Platform"/>
            <consortium name="The Broad Institute Genome Sequencing Center for Infectious Disease"/>
            <person name="Neafsey D."/>
            <person name="Carlton J."/>
            <person name="Barnwell J."/>
            <person name="Collins W."/>
            <person name="Escalante A."/>
            <person name="Mullikin J."/>
            <person name="Saul A."/>
            <person name="Guigo R."/>
            <person name="Camara F."/>
            <person name="Young S.K."/>
            <person name="Zeng Q."/>
            <person name="Gargeya S."/>
            <person name="Fitzgerald M."/>
            <person name="Haas B."/>
            <person name="Abouelleil A."/>
            <person name="Alvarado L."/>
            <person name="Arachchi H.M."/>
            <person name="Berlin A."/>
            <person name="Brown A."/>
            <person name="Chapman S.B."/>
            <person name="Chen Z."/>
            <person name="Dunbar C."/>
            <person name="Freedman E."/>
            <person name="Gearin G."/>
            <person name="Gellesch M."/>
            <person name="Goldberg J."/>
            <person name="Griggs A."/>
            <person name="Gujja S."/>
            <person name="Heiman D."/>
            <person name="Howarth C."/>
            <person name="Larson L."/>
            <person name="Lui A."/>
            <person name="MacDonald P.J.P."/>
            <person name="Montmayeur A."/>
            <person name="Murphy C."/>
            <person name="Neiman D."/>
            <person name="Pearson M."/>
            <person name="Priest M."/>
            <person name="Roberts A."/>
            <person name="Saif S."/>
            <person name="Shea T."/>
            <person name="Shenoy N."/>
            <person name="Sisk P."/>
            <person name="Stolte C."/>
            <person name="Sykes S."/>
            <person name="Wortman J."/>
            <person name="Nusbaum C."/>
            <person name="Birren B."/>
        </authorList>
    </citation>
    <scope>NUCLEOTIDE SEQUENCE [LARGE SCALE GENOMIC DNA]</scope>
    <source>
        <strain evidence="2 3">India VII</strain>
    </source>
</reference>
<dbReference type="EMBL" id="KQ234596">
    <property type="protein sequence ID" value="KMZ76844.1"/>
    <property type="molecule type" value="Genomic_DNA"/>
</dbReference>
<gene>
    <name evidence="2" type="ORF">PVIIG_06424</name>
</gene>
<proteinExistence type="predicted"/>
<feature type="region of interest" description="Disordered" evidence="1">
    <location>
        <begin position="95"/>
        <end position="118"/>
    </location>
</feature>
<protein>
    <recommendedName>
        <fullName evidence="4">Variable surface protein Vir7-like protein</fullName>
    </recommendedName>
</protein>
<dbReference type="Pfam" id="PF05795">
    <property type="entry name" value="Plasmodium_Vir"/>
    <property type="match status" value="1"/>
</dbReference>
<sequence length="162" mass="18104">MEQLTQDNHKCTENYKDYLQNYVNLYKDLQRECEGKINSNKYCDYFKTYFSDKDSNLLSTWTCELKETKEQTTQIKERSSVYVGQTQLQPTLTAISGSEEQARPSVPHSDSSSSGMGISASSLNGIPTPITSKSITAIASTAGFLVPSFLMYKVISIISIII</sequence>
<feature type="compositionally biased region" description="Low complexity" evidence="1">
    <location>
        <begin position="105"/>
        <end position="118"/>
    </location>
</feature>
<evidence type="ECO:0000313" key="3">
    <source>
        <dbReference type="Proteomes" id="UP000053562"/>
    </source>
</evidence>
<evidence type="ECO:0000313" key="2">
    <source>
        <dbReference type="EMBL" id="KMZ76844.1"/>
    </source>
</evidence>
<dbReference type="Proteomes" id="UP000053562">
    <property type="component" value="Unassembled WGS sequence"/>
</dbReference>
<dbReference type="AlphaFoldDB" id="A0A0J9S291"/>
<dbReference type="InterPro" id="IPR008780">
    <property type="entry name" value="Plasmodium_Vir"/>
</dbReference>
<evidence type="ECO:0000256" key="1">
    <source>
        <dbReference type="SAM" id="MobiDB-lite"/>
    </source>
</evidence>
<name>A0A0J9S291_PLAVI</name>
<accession>A0A0J9S291</accession>
<evidence type="ECO:0008006" key="4">
    <source>
        <dbReference type="Google" id="ProtNLM"/>
    </source>
</evidence>